<comment type="caution">
    <text evidence="2">The sequence shown here is derived from an EMBL/GenBank/DDBJ whole genome shotgun (WGS) entry which is preliminary data.</text>
</comment>
<evidence type="ECO:0000313" key="3">
    <source>
        <dbReference type="Proteomes" id="UP001596417"/>
    </source>
</evidence>
<dbReference type="RefSeq" id="WP_390207039.1">
    <property type="nucleotide sequence ID" value="NZ_JBHTAX010000007.1"/>
</dbReference>
<dbReference type="EMBL" id="JBHTAX010000007">
    <property type="protein sequence ID" value="MFC7193203.1"/>
    <property type="molecule type" value="Genomic_DNA"/>
</dbReference>
<feature type="region of interest" description="Disordered" evidence="1">
    <location>
        <begin position="43"/>
        <end position="106"/>
    </location>
</feature>
<accession>A0ABD5YVE6</accession>
<reference evidence="2 3" key="1">
    <citation type="journal article" date="2019" name="Int. J. Syst. Evol. Microbiol.">
        <title>The Global Catalogue of Microorganisms (GCM) 10K type strain sequencing project: providing services to taxonomists for standard genome sequencing and annotation.</title>
        <authorList>
            <consortium name="The Broad Institute Genomics Platform"/>
            <consortium name="The Broad Institute Genome Sequencing Center for Infectious Disease"/>
            <person name="Wu L."/>
            <person name="Ma J."/>
        </authorList>
    </citation>
    <scope>NUCLEOTIDE SEQUENCE [LARGE SCALE GENOMIC DNA]</scope>
    <source>
        <strain evidence="2 3">RDMS1</strain>
    </source>
</reference>
<proteinExistence type="predicted"/>
<name>A0ABD5YVE6_9EURY</name>
<evidence type="ECO:0000313" key="2">
    <source>
        <dbReference type="EMBL" id="MFC7193203.1"/>
    </source>
</evidence>
<keyword evidence="3" id="KW-1185">Reference proteome</keyword>
<protein>
    <submittedName>
        <fullName evidence="2">Uncharacterized protein</fullName>
    </submittedName>
</protein>
<gene>
    <name evidence="2" type="ORF">ACFQL7_27735</name>
</gene>
<dbReference type="Proteomes" id="UP001596417">
    <property type="component" value="Unassembled WGS sequence"/>
</dbReference>
<dbReference type="AlphaFoldDB" id="A0ABD5YVE6"/>
<evidence type="ECO:0000256" key="1">
    <source>
        <dbReference type="SAM" id="MobiDB-lite"/>
    </source>
</evidence>
<sequence length="106" mass="11315">MDTRRRPLVWSGASVVSVDIDAGGESIVRRGGESVVVVASTAGVSSKSGVGSDRRDRGSNVGALGGGQMVVDREGSAYRRQWAGTHTEPASHREKHRTGRQRWVLT</sequence>
<organism evidence="2 3">
    <name type="scientific">Halocatena marina</name>
    <dbReference type="NCBI Taxonomy" id="2934937"/>
    <lineage>
        <taxon>Archaea</taxon>
        <taxon>Methanobacteriati</taxon>
        <taxon>Methanobacteriota</taxon>
        <taxon>Stenosarchaea group</taxon>
        <taxon>Halobacteria</taxon>
        <taxon>Halobacteriales</taxon>
        <taxon>Natronomonadaceae</taxon>
        <taxon>Halocatena</taxon>
    </lineage>
</organism>